<dbReference type="OrthoDB" id="286301at2759"/>
<feature type="region of interest" description="Disordered" evidence="1">
    <location>
        <begin position="302"/>
        <end position="326"/>
    </location>
</feature>
<dbReference type="SUPFAM" id="SSF82153">
    <property type="entry name" value="FAS1 domain"/>
    <property type="match status" value="2"/>
</dbReference>
<sequence>MKSFSLAALALSAFVAAQDTNLPSLTEVLESNSEELSQLSSLLAAQPGIVEALAGQNNITILAPNNAALATLLSDNTVLQQVTADPSIVAAILQYHVISGAYFAGDFTETPQFLETLLSNDTYEDVEGGQVVEGVVAGESVVFYSGLKLNSTVVTGDVEFEGGVIHIIDTVLTIPQDIVATATAANLTALAGAATQANLVETLQDAESITVFAPTNEAFAALGSLDGVTEEDLANILQYHVVAGTVAYSSTLQDGTVETLNGESLQISIRDGSVFVNDAQVVIADVLISNGVVHVIDSVLSPESASPSSSVSAPAPSSTSTEVPQAGAGRSTAAVAIGAVMAGAAMLLNF</sequence>
<dbReference type="EMBL" id="JAGPXD010000001">
    <property type="protein sequence ID" value="KAH7374659.1"/>
    <property type="molecule type" value="Genomic_DNA"/>
</dbReference>
<evidence type="ECO:0000256" key="1">
    <source>
        <dbReference type="SAM" id="MobiDB-lite"/>
    </source>
</evidence>
<dbReference type="PANTHER" id="PTHR10900:SF77">
    <property type="entry name" value="FI19380P1"/>
    <property type="match status" value="1"/>
</dbReference>
<dbReference type="Gene3D" id="2.30.180.10">
    <property type="entry name" value="FAS1 domain"/>
    <property type="match status" value="2"/>
</dbReference>
<accession>A0A8K0X7U7</accession>
<dbReference type="GO" id="GO:0016236">
    <property type="term" value="P:macroautophagy"/>
    <property type="evidence" value="ECO:0007669"/>
    <property type="project" value="TreeGrafter"/>
</dbReference>
<feature type="domain" description="FAS1" evidence="3">
    <location>
        <begin position="23"/>
        <end position="172"/>
    </location>
</feature>
<organism evidence="4 5">
    <name type="scientific">Plectosphaerella cucumerina</name>
    <dbReference type="NCBI Taxonomy" id="40658"/>
    <lineage>
        <taxon>Eukaryota</taxon>
        <taxon>Fungi</taxon>
        <taxon>Dikarya</taxon>
        <taxon>Ascomycota</taxon>
        <taxon>Pezizomycotina</taxon>
        <taxon>Sordariomycetes</taxon>
        <taxon>Hypocreomycetidae</taxon>
        <taxon>Glomerellales</taxon>
        <taxon>Plectosphaerellaceae</taxon>
        <taxon>Plectosphaerella</taxon>
    </lineage>
</organism>
<keyword evidence="5" id="KW-1185">Reference proteome</keyword>
<dbReference type="InterPro" id="IPR050904">
    <property type="entry name" value="Adhesion/Biosynth-related"/>
</dbReference>
<feature type="compositionally biased region" description="Low complexity" evidence="1">
    <location>
        <begin position="302"/>
        <end position="324"/>
    </location>
</feature>
<dbReference type="AlphaFoldDB" id="A0A8K0X7U7"/>
<evidence type="ECO:0000256" key="2">
    <source>
        <dbReference type="SAM" id="SignalP"/>
    </source>
</evidence>
<evidence type="ECO:0000313" key="4">
    <source>
        <dbReference type="EMBL" id="KAH7374659.1"/>
    </source>
</evidence>
<name>A0A8K0X7U7_9PEZI</name>
<dbReference type="SMART" id="SM00554">
    <property type="entry name" value="FAS1"/>
    <property type="match status" value="2"/>
</dbReference>
<dbReference type="InterPro" id="IPR000782">
    <property type="entry name" value="FAS1_domain"/>
</dbReference>
<proteinExistence type="predicted"/>
<dbReference type="PANTHER" id="PTHR10900">
    <property type="entry name" value="PERIOSTIN-RELATED"/>
    <property type="match status" value="1"/>
</dbReference>
<dbReference type="PROSITE" id="PS50213">
    <property type="entry name" value="FAS1"/>
    <property type="match status" value="2"/>
</dbReference>
<dbReference type="Pfam" id="PF02469">
    <property type="entry name" value="Fasciclin"/>
    <property type="match status" value="2"/>
</dbReference>
<evidence type="ECO:0000259" key="3">
    <source>
        <dbReference type="PROSITE" id="PS50213"/>
    </source>
</evidence>
<dbReference type="InterPro" id="IPR036378">
    <property type="entry name" value="FAS1_dom_sf"/>
</dbReference>
<feature type="signal peptide" evidence="2">
    <location>
        <begin position="1"/>
        <end position="17"/>
    </location>
</feature>
<reference evidence="4" key="1">
    <citation type="journal article" date="2021" name="Nat. Commun.">
        <title>Genetic determinants of endophytism in the Arabidopsis root mycobiome.</title>
        <authorList>
            <person name="Mesny F."/>
            <person name="Miyauchi S."/>
            <person name="Thiergart T."/>
            <person name="Pickel B."/>
            <person name="Atanasova L."/>
            <person name="Karlsson M."/>
            <person name="Huettel B."/>
            <person name="Barry K.W."/>
            <person name="Haridas S."/>
            <person name="Chen C."/>
            <person name="Bauer D."/>
            <person name="Andreopoulos W."/>
            <person name="Pangilinan J."/>
            <person name="LaButti K."/>
            <person name="Riley R."/>
            <person name="Lipzen A."/>
            <person name="Clum A."/>
            <person name="Drula E."/>
            <person name="Henrissat B."/>
            <person name="Kohler A."/>
            <person name="Grigoriev I.V."/>
            <person name="Martin F.M."/>
            <person name="Hacquard S."/>
        </authorList>
    </citation>
    <scope>NUCLEOTIDE SEQUENCE</scope>
    <source>
        <strain evidence="4">MPI-CAGE-AT-0016</strain>
    </source>
</reference>
<keyword evidence="2" id="KW-0732">Signal</keyword>
<dbReference type="FunFam" id="2.30.180.10:FF:000032">
    <property type="entry name" value="Fasciclin domain-containing protein, putative"/>
    <property type="match status" value="1"/>
</dbReference>
<protein>
    <submittedName>
        <fullName evidence="4">Beta-Ig-H3/Fasciclin</fullName>
    </submittedName>
</protein>
<dbReference type="GO" id="GO:0000329">
    <property type="term" value="C:fungal-type vacuole membrane"/>
    <property type="evidence" value="ECO:0007669"/>
    <property type="project" value="TreeGrafter"/>
</dbReference>
<comment type="caution">
    <text evidence="4">The sequence shown here is derived from an EMBL/GenBank/DDBJ whole genome shotgun (WGS) entry which is preliminary data.</text>
</comment>
<feature type="chain" id="PRO_5035468307" evidence="2">
    <location>
        <begin position="18"/>
        <end position="350"/>
    </location>
</feature>
<feature type="domain" description="FAS1" evidence="3">
    <location>
        <begin position="174"/>
        <end position="300"/>
    </location>
</feature>
<evidence type="ECO:0000313" key="5">
    <source>
        <dbReference type="Proteomes" id="UP000813385"/>
    </source>
</evidence>
<gene>
    <name evidence="4" type="ORF">B0T11DRAFT_322785</name>
</gene>
<dbReference type="Proteomes" id="UP000813385">
    <property type="component" value="Unassembled WGS sequence"/>
</dbReference>